<dbReference type="PROSITE" id="PS50895">
    <property type="entry name" value="SURF1"/>
    <property type="match status" value="1"/>
</dbReference>
<dbReference type="AlphaFoldDB" id="A0A7W6JBI7"/>
<dbReference type="Pfam" id="PF02104">
    <property type="entry name" value="SURF1"/>
    <property type="match status" value="1"/>
</dbReference>
<comment type="caution">
    <text evidence="7">The sequence shown here is derived from an EMBL/GenBank/DDBJ whole genome shotgun (WGS) entry which is preliminary data.</text>
</comment>
<keyword evidence="6" id="KW-1003">Cell membrane</keyword>
<evidence type="ECO:0000256" key="6">
    <source>
        <dbReference type="RuleBase" id="RU363076"/>
    </source>
</evidence>
<feature type="transmembrane region" description="Helical" evidence="6">
    <location>
        <begin position="208"/>
        <end position="229"/>
    </location>
</feature>
<sequence>MTESRVRFPWGLTIVSALALALLISLGVWQVQRLHWKTGLIAEAEAAAAHPPVALAALRAERGVPEFRKVALVCPGLATAPFVELQSIHDGQAGVRLISACRPAGSGETLLLDRGFVADIISARPPAAASEAPVRIVAEVRQTPAAGPMAAAPNGSHFYARDNNAMAKVLGVAGSVAPETFFAVTSSNPEWQALTPSAPPAAFSNNHLGYALTWFGLALALAGFYIALLRRKLSLKQPRSASEASGKEKS</sequence>
<evidence type="ECO:0000256" key="4">
    <source>
        <dbReference type="ARBA" id="ARBA00022989"/>
    </source>
</evidence>
<proteinExistence type="inferred from homology"/>
<comment type="similarity">
    <text evidence="2 6">Belongs to the SURF1 family.</text>
</comment>
<comment type="caution">
    <text evidence="6">Lacks conserved residue(s) required for the propagation of feature annotation.</text>
</comment>
<dbReference type="PANTHER" id="PTHR23427:SF2">
    <property type="entry name" value="SURFEIT LOCUS PROTEIN 1"/>
    <property type="match status" value="1"/>
</dbReference>
<dbReference type="Proteomes" id="UP000529946">
    <property type="component" value="Unassembled WGS sequence"/>
</dbReference>
<comment type="subcellular location">
    <subcellularLocation>
        <location evidence="6">Cell membrane</location>
        <topology evidence="6">Multi-pass membrane protein</topology>
    </subcellularLocation>
    <subcellularLocation>
        <location evidence="1">Membrane</location>
    </subcellularLocation>
</comment>
<organism evidence="7 8">
    <name type="scientific">Brevundimonas lenta</name>
    <dbReference type="NCBI Taxonomy" id="424796"/>
    <lineage>
        <taxon>Bacteria</taxon>
        <taxon>Pseudomonadati</taxon>
        <taxon>Pseudomonadota</taxon>
        <taxon>Alphaproteobacteria</taxon>
        <taxon>Caulobacterales</taxon>
        <taxon>Caulobacteraceae</taxon>
        <taxon>Brevundimonas</taxon>
    </lineage>
</organism>
<protein>
    <recommendedName>
        <fullName evidence="6">SURF1-like protein</fullName>
    </recommendedName>
</protein>
<evidence type="ECO:0000313" key="7">
    <source>
        <dbReference type="EMBL" id="MBB4082027.1"/>
    </source>
</evidence>
<evidence type="ECO:0000256" key="1">
    <source>
        <dbReference type="ARBA" id="ARBA00004370"/>
    </source>
</evidence>
<gene>
    <name evidence="7" type="ORF">GGR12_000866</name>
</gene>
<dbReference type="PANTHER" id="PTHR23427">
    <property type="entry name" value="SURFEIT LOCUS PROTEIN"/>
    <property type="match status" value="1"/>
</dbReference>
<keyword evidence="3 6" id="KW-0812">Transmembrane</keyword>
<dbReference type="CDD" id="cd06662">
    <property type="entry name" value="SURF1"/>
    <property type="match status" value="1"/>
</dbReference>
<evidence type="ECO:0000256" key="3">
    <source>
        <dbReference type="ARBA" id="ARBA00022692"/>
    </source>
</evidence>
<dbReference type="EMBL" id="JACIDM010000001">
    <property type="protein sequence ID" value="MBB4082027.1"/>
    <property type="molecule type" value="Genomic_DNA"/>
</dbReference>
<dbReference type="RefSeq" id="WP_183203158.1">
    <property type="nucleotide sequence ID" value="NZ_BAAAER010000004.1"/>
</dbReference>
<dbReference type="GO" id="GO:0005886">
    <property type="term" value="C:plasma membrane"/>
    <property type="evidence" value="ECO:0007669"/>
    <property type="project" value="UniProtKB-SubCell"/>
</dbReference>
<evidence type="ECO:0000256" key="5">
    <source>
        <dbReference type="ARBA" id="ARBA00023136"/>
    </source>
</evidence>
<evidence type="ECO:0000313" key="8">
    <source>
        <dbReference type="Proteomes" id="UP000529946"/>
    </source>
</evidence>
<dbReference type="InterPro" id="IPR045214">
    <property type="entry name" value="Surf1/Surf4"/>
</dbReference>
<keyword evidence="8" id="KW-1185">Reference proteome</keyword>
<reference evidence="7 8" key="1">
    <citation type="submission" date="2020-08" db="EMBL/GenBank/DDBJ databases">
        <title>Genomic Encyclopedia of Type Strains, Phase IV (KMG-IV): sequencing the most valuable type-strain genomes for metagenomic binning, comparative biology and taxonomic classification.</title>
        <authorList>
            <person name="Goeker M."/>
        </authorList>
    </citation>
    <scope>NUCLEOTIDE SEQUENCE [LARGE SCALE GENOMIC DNA]</scope>
    <source>
        <strain evidence="7 8">DSM 23960</strain>
    </source>
</reference>
<keyword evidence="4 6" id="KW-1133">Transmembrane helix</keyword>
<name>A0A7W6JBI7_9CAUL</name>
<accession>A0A7W6JBI7</accession>
<keyword evidence="5 6" id="KW-0472">Membrane</keyword>
<evidence type="ECO:0000256" key="2">
    <source>
        <dbReference type="ARBA" id="ARBA00007165"/>
    </source>
</evidence>
<dbReference type="InterPro" id="IPR002994">
    <property type="entry name" value="Surf1/Shy1"/>
</dbReference>